<feature type="transmembrane region" description="Helical" evidence="1">
    <location>
        <begin position="138"/>
        <end position="157"/>
    </location>
</feature>
<reference evidence="2 3" key="1">
    <citation type="submission" date="2018-03" db="EMBL/GenBank/DDBJ databases">
        <title>Genome sequence of Paenibacillus elgii strain AC13 an antimicrobial compound producing bacteria.</title>
        <authorList>
            <person name="Kurokawa A.S."/>
            <person name="Araujo J.F."/>
            <person name="Costa R.A."/>
            <person name="Ortega D.B."/>
            <person name="Pires A.S."/>
            <person name="Pappas G.J.Jr."/>
            <person name="Franco O.L."/>
            <person name="Barreto C."/>
            <person name="Magalhaes B.S."/>
            <person name="Kruger R.H."/>
        </authorList>
    </citation>
    <scope>NUCLEOTIDE SEQUENCE [LARGE SCALE GENOMIC DNA]</scope>
    <source>
        <strain evidence="2 3">AC13</strain>
    </source>
</reference>
<proteinExistence type="predicted"/>
<keyword evidence="1" id="KW-1133">Transmembrane helix</keyword>
<evidence type="ECO:0000313" key="3">
    <source>
        <dbReference type="Proteomes" id="UP000244184"/>
    </source>
</evidence>
<accession>A0A2T6G883</accession>
<keyword evidence="1" id="KW-0472">Membrane</keyword>
<sequence length="169" mass="19618">MVLNSDHKIFLLKILKAMLVFVVVMPLLIGVPLTLLCIDLLLKTGYKPSLLSITLIYLFFMLVPQMALMILEFRKKDEKRLRFIKMSVEGVSAFFLIAGFFLKYAFNIDADLSRILSETAFIKEFIQQKPLEKMSDNIILYMVTPLSFLGLCIKYFCEYRLLILSNQKK</sequence>
<feature type="transmembrane region" description="Helical" evidence="1">
    <location>
        <begin position="83"/>
        <end position="106"/>
    </location>
</feature>
<gene>
    <name evidence="2" type="ORF">C8Z91_04485</name>
</gene>
<feature type="transmembrane region" description="Helical" evidence="1">
    <location>
        <begin position="48"/>
        <end position="71"/>
    </location>
</feature>
<dbReference type="Proteomes" id="UP000244184">
    <property type="component" value="Unassembled WGS sequence"/>
</dbReference>
<dbReference type="AlphaFoldDB" id="A0A2T6G883"/>
<evidence type="ECO:0000256" key="1">
    <source>
        <dbReference type="SAM" id="Phobius"/>
    </source>
</evidence>
<feature type="transmembrane region" description="Helical" evidence="1">
    <location>
        <begin position="17"/>
        <end position="42"/>
    </location>
</feature>
<keyword evidence="1" id="KW-0812">Transmembrane</keyword>
<protein>
    <submittedName>
        <fullName evidence="2">Uncharacterized protein</fullName>
    </submittedName>
</protein>
<organism evidence="2 3">
    <name type="scientific">Paenibacillus elgii</name>
    <dbReference type="NCBI Taxonomy" id="189691"/>
    <lineage>
        <taxon>Bacteria</taxon>
        <taxon>Bacillati</taxon>
        <taxon>Bacillota</taxon>
        <taxon>Bacilli</taxon>
        <taxon>Bacillales</taxon>
        <taxon>Paenibacillaceae</taxon>
        <taxon>Paenibacillus</taxon>
    </lineage>
</organism>
<name>A0A2T6G883_9BACL</name>
<evidence type="ECO:0000313" key="2">
    <source>
        <dbReference type="EMBL" id="PUA40365.1"/>
    </source>
</evidence>
<dbReference type="EMBL" id="PYHP01000011">
    <property type="protein sequence ID" value="PUA40365.1"/>
    <property type="molecule type" value="Genomic_DNA"/>
</dbReference>
<comment type="caution">
    <text evidence="2">The sequence shown here is derived from an EMBL/GenBank/DDBJ whole genome shotgun (WGS) entry which is preliminary data.</text>
</comment>